<reference evidence="1" key="1">
    <citation type="submission" date="2016-08" db="EMBL/GenBank/DDBJ databases">
        <authorList>
            <person name="Ngugi D.K."/>
            <person name="Miyake S."/>
            <person name="Stingl U."/>
        </authorList>
    </citation>
    <scope>NUCLEOTIDE SEQUENCE</scope>
    <source>
        <strain evidence="1">SCG-B11WGA-EpuloA1</strain>
    </source>
</reference>
<organism evidence="1 2">
    <name type="scientific">Candidatus Epulonipiscium fishelsonii</name>
    <dbReference type="NCBI Taxonomy" id="77094"/>
    <lineage>
        <taxon>Bacteria</taxon>
        <taxon>Bacillati</taxon>
        <taxon>Bacillota</taxon>
        <taxon>Clostridia</taxon>
        <taxon>Lachnospirales</taxon>
        <taxon>Lachnospiraceae</taxon>
        <taxon>Candidatus Epulonipiscium</taxon>
    </lineage>
</organism>
<evidence type="ECO:0000313" key="1">
    <source>
        <dbReference type="EMBL" id="ONI42242.1"/>
    </source>
</evidence>
<proteinExistence type="predicted"/>
<dbReference type="Proteomes" id="UP000188605">
    <property type="component" value="Unassembled WGS sequence"/>
</dbReference>
<protein>
    <submittedName>
        <fullName evidence="1">Uncharacterized protein</fullName>
    </submittedName>
</protein>
<sequence length="452" mass="49959">MHISEIITAVSGKCLNPEKIGNNLITDITLDSRKNVNAGLFIPLAGEKFDAHDYINQVYNKGVIATLTSIDKIVDDKLITILVSDTRQALLDLAEYVNFKFDRKIVAITGSVGKTTTKEMISTVLASAMKVHKTEGNFNNDVGLPLTIFKTTSEDKVSVLEMGMNHFGEISKLTKVAKPDIAIITNIGTSHIENLGSREGILKAKLEILEGLKLEGKVLVNGDEPLLVNASKGKGWITYGLNKTNQYYATNIKYENTSVSACLHTPKDTYEVTIPSPGEHMVKNTLVAVAVAEILELDKHTILKGITSYKSEKMRMQISTYNDVTIIDDTYNASVDSMKAALQVLNKFETTGRKVAVLGDMFELGEHSIDLHQQVGKEFKDLNVDCLYTVGNYASEISNEAKKYNVYAKHFINKEEFVKSILENIKPKDVVLLKASRGMGFEKIVESIKKGE</sequence>
<name>A0ACC8XFM4_9FIRM</name>
<evidence type="ECO:0000313" key="2">
    <source>
        <dbReference type="Proteomes" id="UP000188605"/>
    </source>
</evidence>
<accession>A0ACC8XFM4</accession>
<comment type="caution">
    <text evidence="1">The sequence shown here is derived from an EMBL/GenBank/DDBJ whole genome shotgun (WGS) entry which is preliminary data.</text>
</comment>
<dbReference type="EMBL" id="LJDB01000016">
    <property type="protein sequence ID" value="ONI42242.1"/>
    <property type="molecule type" value="Genomic_DNA"/>
</dbReference>
<gene>
    <name evidence="1" type="ORF">AN396_01965</name>
</gene>
<keyword evidence="2" id="KW-1185">Reference proteome</keyword>